<dbReference type="EMBL" id="JASCZI010121698">
    <property type="protein sequence ID" value="MED6162676.1"/>
    <property type="molecule type" value="Genomic_DNA"/>
</dbReference>
<feature type="region of interest" description="Disordered" evidence="1">
    <location>
        <begin position="156"/>
        <end position="192"/>
    </location>
</feature>
<evidence type="ECO:0000313" key="3">
    <source>
        <dbReference type="Proteomes" id="UP001341840"/>
    </source>
</evidence>
<evidence type="ECO:0000256" key="1">
    <source>
        <dbReference type="SAM" id="MobiDB-lite"/>
    </source>
</evidence>
<organism evidence="2 3">
    <name type="scientific">Stylosanthes scabra</name>
    <dbReference type="NCBI Taxonomy" id="79078"/>
    <lineage>
        <taxon>Eukaryota</taxon>
        <taxon>Viridiplantae</taxon>
        <taxon>Streptophyta</taxon>
        <taxon>Embryophyta</taxon>
        <taxon>Tracheophyta</taxon>
        <taxon>Spermatophyta</taxon>
        <taxon>Magnoliopsida</taxon>
        <taxon>eudicotyledons</taxon>
        <taxon>Gunneridae</taxon>
        <taxon>Pentapetalae</taxon>
        <taxon>rosids</taxon>
        <taxon>fabids</taxon>
        <taxon>Fabales</taxon>
        <taxon>Fabaceae</taxon>
        <taxon>Papilionoideae</taxon>
        <taxon>50 kb inversion clade</taxon>
        <taxon>dalbergioids sensu lato</taxon>
        <taxon>Dalbergieae</taxon>
        <taxon>Pterocarpus clade</taxon>
        <taxon>Stylosanthes</taxon>
    </lineage>
</organism>
<dbReference type="Proteomes" id="UP001341840">
    <property type="component" value="Unassembled WGS sequence"/>
</dbReference>
<feature type="region of interest" description="Disordered" evidence="1">
    <location>
        <begin position="35"/>
        <end position="61"/>
    </location>
</feature>
<comment type="caution">
    <text evidence="2">The sequence shown here is derived from an EMBL/GenBank/DDBJ whole genome shotgun (WGS) entry which is preliminary data.</text>
</comment>
<sequence>MFGGKNPDLSLHNRFPFSAHSQLLLFKRAVVAEESAPDSGGTHDSPHVTPSKGRTKVRARRTPTPTKVVVLKYLLHGEVSSHDVEVQEAVSAQHATTYEPVNRPPPNQPKSAVPSTNPAPITSDSFEAPSNELLAQYVPIPQVELPTQHQRLRTQLPGASRAACAANNGAHAPGSRKSPNLKARSGISSLWT</sequence>
<feature type="region of interest" description="Disordered" evidence="1">
    <location>
        <begin position="96"/>
        <end position="126"/>
    </location>
</feature>
<accession>A0ABU6UN14</accession>
<name>A0ABU6UN14_9FABA</name>
<keyword evidence="3" id="KW-1185">Reference proteome</keyword>
<protein>
    <submittedName>
        <fullName evidence="2">Uncharacterized protein</fullName>
    </submittedName>
</protein>
<gene>
    <name evidence="2" type="ORF">PIB30_072792</name>
</gene>
<reference evidence="2 3" key="1">
    <citation type="journal article" date="2023" name="Plants (Basel)">
        <title>Bridging the Gap: Combining Genomics and Transcriptomics Approaches to Understand Stylosanthes scabra, an Orphan Legume from the Brazilian Caatinga.</title>
        <authorList>
            <person name="Ferreira-Neto J.R.C."/>
            <person name="da Silva M.D."/>
            <person name="Binneck E."/>
            <person name="de Melo N.F."/>
            <person name="da Silva R.H."/>
            <person name="de Melo A.L.T.M."/>
            <person name="Pandolfi V."/>
            <person name="Bustamante F.O."/>
            <person name="Brasileiro-Vidal A.C."/>
            <person name="Benko-Iseppon A.M."/>
        </authorList>
    </citation>
    <scope>NUCLEOTIDE SEQUENCE [LARGE SCALE GENOMIC DNA]</scope>
    <source>
        <tissue evidence="2">Leaves</tissue>
    </source>
</reference>
<feature type="compositionally biased region" description="Low complexity" evidence="1">
    <location>
        <begin position="158"/>
        <end position="172"/>
    </location>
</feature>
<evidence type="ECO:0000313" key="2">
    <source>
        <dbReference type="EMBL" id="MED6162676.1"/>
    </source>
</evidence>
<feature type="compositionally biased region" description="Polar residues" evidence="1">
    <location>
        <begin position="109"/>
        <end position="125"/>
    </location>
</feature>
<proteinExistence type="predicted"/>